<name>A0A4Y7J2K1_PAPSO</name>
<reference evidence="2 3" key="1">
    <citation type="journal article" date="2018" name="Science">
        <title>The opium poppy genome and morphinan production.</title>
        <authorList>
            <person name="Guo L."/>
            <person name="Winzer T."/>
            <person name="Yang X."/>
            <person name="Li Y."/>
            <person name="Ning Z."/>
            <person name="He Z."/>
            <person name="Teodor R."/>
            <person name="Lu Y."/>
            <person name="Bowser T.A."/>
            <person name="Graham I.A."/>
            <person name="Ye K."/>
        </authorList>
    </citation>
    <scope>NUCLEOTIDE SEQUENCE [LARGE SCALE GENOMIC DNA]</scope>
    <source>
        <strain evidence="3">cv. HN1</strain>
        <tissue evidence="2">Leaves</tissue>
    </source>
</reference>
<keyword evidence="3" id="KW-1185">Reference proteome</keyword>
<organism evidence="2 3">
    <name type="scientific">Papaver somniferum</name>
    <name type="common">Opium poppy</name>
    <dbReference type="NCBI Taxonomy" id="3469"/>
    <lineage>
        <taxon>Eukaryota</taxon>
        <taxon>Viridiplantae</taxon>
        <taxon>Streptophyta</taxon>
        <taxon>Embryophyta</taxon>
        <taxon>Tracheophyta</taxon>
        <taxon>Spermatophyta</taxon>
        <taxon>Magnoliopsida</taxon>
        <taxon>Ranunculales</taxon>
        <taxon>Papaveraceae</taxon>
        <taxon>Papaveroideae</taxon>
        <taxon>Papaver</taxon>
    </lineage>
</organism>
<dbReference type="Gramene" id="RZC55027">
    <property type="protein sequence ID" value="RZC55027"/>
    <property type="gene ID" value="C5167_013884"/>
</dbReference>
<dbReference type="GO" id="GO:0006952">
    <property type="term" value="P:defense response"/>
    <property type="evidence" value="ECO:0007669"/>
    <property type="project" value="InterPro"/>
</dbReference>
<dbReference type="SUPFAM" id="SSF55961">
    <property type="entry name" value="Bet v1-like"/>
    <property type="match status" value="1"/>
</dbReference>
<accession>A0A4Y7J2K1</accession>
<evidence type="ECO:0000259" key="1">
    <source>
        <dbReference type="SMART" id="SM01037"/>
    </source>
</evidence>
<dbReference type="InterPro" id="IPR000916">
    <property type="entry name" value="Bet_v_I/MLP"/>
</dbReference>
<dbReference type="AlphaFoldDB" id="A0A4Y7J2K1"/>
<evidence type="ECO:0000313" key="2">
    <source>
        <dbReference type="EMBL" id="RZC55027.1"/>
    </source>
</evidence>
<dbReference type="OMA" id="KRCVEYS"/>
<gene>
    <name evidence="2" type="ORF">C5167_013884</name>
</gene>
<dbReference type="Proteomes" id="UP000316621">
    <property type="component" value="Chromosome 3"/>
</dbReference>
<sequence>MIATLKERTTAVNDESKSIAWNFYGGAMMDHYNSFGFTLVSVTPKGEGCCSVKWSVEFEKANENVPTPNAYVNLLDKITRELPAKLH</sequence>
<dbReference type="InterPro" id="IPR051761">
    <property type="entry name" value="MLP-like_ligand-binding"/>
</dbReference>
<dbReference type="Gene3D" id="3.30.530.20">
    <property type="match status" value="1"/>
</dbReference>
<feature type="domain" description="Bet v I/Major latex protein" evidence="1">
    <location>
        <begin position="1"/>
        <end position="86"/>
    </location>
</feature>
<protein>
    <recommendedName>
        <fullName evidence="1">Bet v I/Major latex protein domain-containing protein</fullName>
    </recommendedName>
</protein>
<evidence type="ECO:0000313" key="3">
    <source>
        <dbReference type="Proteomes" id="UP000316621"/>
    </source>
</evidence>
<dbReference type="EMBL" id="CM010717">
    <property type="protein sequence ID" value="RZC55027.1"/>
    <property type="molecule type" value="Genomic_DNA"/>
</dbReference>
<dbReference type="SMART" id="SM01037">
    <property type="entry name" value="Bet_v_1"/>
    <property type="match status" value="1"/>
</dbReference>
<dbReference type="PANTHER" id="PTHR31907">
    <property type="entry name" value="MLP-LIKE PROTEIN 423"/>
    <property type="match status" value="1"/>
</dbReference>
<dbReference type="InterPro" id="IPR023393">
    <property type="entry name" value="START-like_dom_sf"/>
</dbReference>
<dbReference type="Pfam" id="PF00407">
    <property type="entry name" value="Bet_v_1"/>
    <property type="match status" value="1"/>
</dbReference>
<proteinExistence type="predicted"/>